<dbReference type="OrthoDB" id="57427at2157"/>
<dbReference type="PANTHER" id="PTHR43667:SF2">
    <property type="entry name" value="FATTY ACID C-METHYL TRANSFERASE"/>
    <property type="match status" value="1"/>
</dbReference>
<sequence>MKQCIENPNELKWDEFWENELKQKEDRGKDWDKAAVSFHKRAKKDDYHELLFSKLIIDENDSVLDLGCGEGSITLPLAKKAKSVTGVDSSPKMLELLNQRAQERGIENVKTILKPLEDITYEDVGAHDIVLASRSLNGIIPIKETLKTIDRIATKYVFITLFGPENWKIEGEFNEYIGRENKHFPGHNYLFNILFNMGIYANVERLDIKAYREYDNIEEAMDNGKFRLDLLNDEEKDKLKEYLEKILTKNPKTGKLYNKKDKADWILIWWKKD</sequence>
<keyword evidence="2" id="KW-0808">Transferase</keyword>
<dbReference type="PANTHER" id="PTHR43667">
    <property type="entry name" value="CYCLOPROPANE-FATTY-ACYL-PHOSPHOLIPID SYNTHASE"/>
    <property type="match status" value="1"/>
</dbReference>
<dbReference type="InterPro" id="IPR029063">
    <property type="entry name" value="SAM-dependent_MTases_sf"/>
</dbReference>
<proteinExistence type="predicted"/>
<dbReference type="KEGG" id="mmil:sm9_1631"/>
<dbReference type="Gene3D" id="3.40.50.150">
    <property type="entry name" value="Vaccinia Virus protein VP39"/>
    <property type="match status" value="1"/>
</dbReference>
<keyword evidence="2" id="KW-0489">Methyltransferase</keyword>
<dbReference type="InterPro" id="IPR025714">
    <property type="entry name" value="Methyltranfer_dom"/>
</dbReference>
<dbReference type="PATRIC" id="fig|230361.4.peg.1690"/>
<dbReference type="Proteomes" id="UP000067738">
    <property type="component" value="Chromosome"/>
</dbReference>
<gene>
    <name evidence="2" type="ORF">sm9_1631</name>
</gene>
<keyword evidence="3" id="KW-1185">Reference proteome</keyword>
<dbReference type="GO" id="GO:0008168">
    <property type="term" value="F:methyltransferase activity"/>
    <property type="evidence" value="ECO:0007669"/>
    <property type="project" value="UniProtKB-KW"/>
</dbReference>
<accession>A0A0U3DN56</accession>
<feature type="domain" description="Methyltransferase" evidence="1">
    <location>
        <begin position="58"/>
        <end position="156"/>
    </location>
</feature>
<dbReference type="CDD" id="cd02440">
    <property type="entry name" value="AdoMet_MTases"/>
    <property type="match status" value="1"/>
</dbReference>
<dbReference type="AlphaFoldDB" id="A0A0U3DN56"/>
<dbReference type="GeneID" id="26736572"/>
<reference evidence="2 3" key="1">
    <citation type="submission" date="2015-04" db="EMBL/GenBank/DDBJ databases">
        <title>The complete genome sequence of the rumen methanogen Methanobrevibacter millerae SM9.</title>
        <authorList>
            <person name="Leahy S.C."/>
            <person name="Kelly W.J."/>
            <person name="Pacheco D.M."/>
            <person name="Li D."/>
            <person name="Altermann E."/>
            <person name="Attwood G.T."/>
        </authorList>
    </citation>
    <scope>NUCLEOTIDE SEQUENCE [LARGE SCALE GENOMIC DNA]</scope>
    <source>
        <strain evidence="2 3">SM9</strain>
    </source>
</reference>
<dbReference type="SUPFAM" id="SSF53335">
    <property type="entry name" value="S-adenosyl-L-methionine-dependent methyltransferases"/>
    <property type="match status" value="1"/>
</dbReference>
<dbReference type="Pfam" id="PF13847">
    <property type="entry name" value="Methyltransf_31"/>
    <property type="match status" value="1"/>
</dbReference>
<dbReference type="RefSeq" id="WP_058739635.1">
    <property type="nucleotide sequence ID" value="NZ_CP011266.1"/>
</dbReference>
<evidence type="ECO:0000313" key="3">
    <source>
        <dbReference type="Proteomes" id="UP000067738"/>
    </source>
</evidence>
<organism evidence="2 3">
    <name type="scientific">Methanobrevibacter millerae</name>
    <dbReference type="NCBI Taxonomy" id="230361"/>
    <lineage>
        <taxon>Archaea</taxon>
        <taxon>Methanobacteriati</taxon>
        <taxon>Methanobacteriota</taxon>
        <taxon>Methanomada group</taxon>
        <taxon>Methanobacteria</taxon>
        <taxon>Methanobacteriales</taxon>
        <taxon>Methanobacteriaceae</taxon>
        <taxon>Methanobrevibacter</taxon>
    </lineage>
</organism>
<dbReference type="GO" id="GO:0032259">
    <property type="term" value="P:methylation"/>
    <property type="evidence" value="ECO:0007669"/>
    <property type="project" value="UniProtKB-KW"/>
</dbReference>
<name>A0A0U3DN56_9EURY</name>
<evidence type="ECO:0000259" key="1">
    <source>
        <dbReference type="Pfam" id="PF13847"/>
    </source>
</evidence>
<dbReference type="InterPro" id="IPR050723">
    <property type="entry name" value="CFA/CMAS"/>
</dbReference>
<evidence type="ECO:0000313" key="2">
    <source>
        <dbReference type="EMBL" id="ALT69398.1"/>
    </source>
</evidence>
<protein>
    <submittedName>
        <fullName evidence="2">SAM-dependent methyltransferase</fullName>
    </submittedName>
</protein>
<dbReference type="EMBL" id="CP011266">
    <property type="protein sequence ID" value="ALT69398.1"/>
    <property type="molecule type" value="Genomic_DNA"/>
</dbReference>